<dbReference type="KEGG" id="cfus:CYFUS_007425"/>
<evidence type="ECO:0000313" key="4">
    <source>
        <dbReference type="Proteomes" id="UP000217257"/>
    </source>
</evidence>
<accession>A0A250JDG5</accession>
<dbReference type="AlphaFoldDB" id="A0A250JDG5"/>
<evidence type="ECO:0000256" key="1">
    <source>
        <dbReference type="SAM" id="SignalP"/>
    </source>
</evidence>
<feature type="chain" id="PRO_5012309728" description="SnoaL-like domain-containing protein" evidence="1">
    <location>
        <begin position="23"/>
        <end position="178"/>
    </location>
</feature>
<evidence type="ECO:0000259" key="2">
    <source>
        <dbReference type="Pfam" id="PF13474"/>
    </source>
</evidence>
<feature type="signal peptide" evidence="1">
    <location>
        <begin position="1"/>
        <end position="22"/>
    </location>
</feature>
<dbReference type="InterPro" id="IPR037401">
    <property type="entry name" value="SnoaL-like"/>
</dbReference>
<protein>
    <recommendedName>
        <fullName evidence="2">SnoaL-like domain-containing protein</fullName>
    </recommendedName>
</protein>
<keyword evidence="1" id="KW-0732">Signal</keyword>
<proteinExistence type="predicted"/>
<dbReference type="InterPro" id="IPR032710">
    <property type="entry name" value="NTF2-like_dom_sf"/>
</dbReference>
<name>A0A250JDG5_9BACT</name>
<reference evidence="3 4" key="1">
    <citation type="submission" date="2017-06" db="EMBL/GenBank/DDBJ databases">
        <title>Sequencing and comparative analysis of myxobacterial genomes.</title>
        <authorList>
            <person name="Rupp O."/>
            <person name="Goesmann A."/>
            <person name="Sogaard-Andersen L."/>
        </authorList>
    </citation>
    <scope>NUCLEOTIDE SEQUENCE [LARGE SCALE GENOMIC DNA]</scope>
    <source>
        <strain evidence="3 4">DSM 52655</strain>
    </source>
</reference>
<evidence type="ECO:0000313" key="3">
    <source>
        <dbReference type="EMBL" id="ATB41949.1"/>
    </source>
</evidence>
<dbReference type="Pfam" id="PF13474">
    <property type="entry name" value="SnoaL_3"/>
    <property type="match status" value="1"/>
</dbReference>
<organism evidence="3 4">
    <name type="scientific">Cystobacter fuscus</name>
    <dbReference type="NCBI Taxonomy" id="43"/>
    <lineage>
        <taxon>Bacteria</taxon>
        <taxon>Pseudomonadati</taxon>
        <taxon>Myxococcota</taxon>
        <taxon>Myxococcia</taxon>
        <taxon>Myxococcales</taxon>
        <taxon>Cystobacterineae</taxon>
        <taxon>Archangiaceae</taxon>
        <taxon>Cystobacter</taxon>
    </lineage>
</organism>
<dbReference type="Gene3D" id="3.10.450.50">
    <property type="match status" value="1"/>
</dbReference>
<feature type="domain" description="SnoaL-like" evidence="2">
    <location>
        <begin position="46"/>
        <end position="170"/>
    </location>
</feature>
<gene>
    <name evidence="3" type="ORF">CYFUS_007425</name>
</gene>
<sequence>MRAIQFIIVLMVVTAFQGSSEAAEPCCKGAVTSMNVDTLGVEEQAILRAIEDYAKGFIQKDMGLLLGLWDTRSPVSYVAVELDQPILGISNLQGYYQGFLNSPFTVHGGNVTDLRVFLNGDTAYAFCHYNWVYMTGPGGSTLEQPTRATFVLVKRDGRWLYQHFHESILVPAGSTVSK</sequence>
<dbReference type="SUPFAM" id="SSF54427">
    <property type="entry name" value="NTF2-like"/>
    <property type="match status" value="1"/>
</dbReference>
<dbReference type="EMBL" id="CP022098">
    <property type="protein sequence ID" value="ATB41949.1"/>
    <property type="molecule type" value="Genomic_DNA"/>
</dbReference>
<dbReference type="Proteomes" id="UP000217257">
    <property type="component" value="Chromosome"/>
</dbReference>